<dbReference type="SUPFAM" id="SSF50952">
    <property type="entry name" value="Soluble quinoprotein glucose dehydrogenase"/>
    <property type="match status" value="1"/>
</dbReference>
<dbReference type="InterPro" id="IPR054539">
    <property type="entry name" value="Beta-prop_PDH"/>
</dbReference>
<feature type="domain" description="Pyrroloquinoline quinone-dependent pyranose dehydrogenase beta-propeller" evidence="3">
    <location>
        <begin position="38"/>
        <end position="424"/>
    </location>
</feature>
<dbReference type="Proteomes" id="UP000256328">
    <property type="component" value="Unassembled WGS sequence"/>
</dbReference>
<evidence type="ECO:0000313" key="5">
    <source>
        <dbReference type="Proteomes" id="UP000256328"/>
    </source>
</evidence>
<evidence type="ECO:0000256" key="2">
    <source>
        <dbReference type="SAM" id="SignalP"/>
    </source>
</evidence>
<dbReference type="InterPro" id="IPR011041">
    <property type="entry name" value="Quinoprot_gluc/sorb_DH_b-prop"/>
</dbReference>
<dbReference type="Gene3D" id="2.120.10.30">
    <property type="entry name" value="TolB, C-terminal domain"/>
    <property type="match status" value="1"/>
</dbReference>
<dbReference type="AlphaFoldDB" id="A0A3D8RCY6"/>
<feature type="chain" id="PRO_5017820582" evidence="2">
    <location>
        <begin position="22"/>
        <end position="484"/>
    </location>
</feature>
<dbReference type="Pfam" id="PF22807">
    <property type="entry name" value="TrAA12"/>
    <property type="match status" value="1"/>
</dbReference>
<dbReference type="InterPro" id="IPR011042">
    <property type="entry name" value="6-blade_b-propeller_TolB-like"/>
</dbReference>
<protein>
    <submittedName>
        <fullName evidence="4">Soluble quino protein glucose dehydrogenase</fullName>
    </submittedName>
</protein>
<evidence type="ECO:0000313" key="4">
    <source>
        <dbReference type="EMBL" id="RDW71895.1"/>
    </source>
</evidence>
<accession>A0A3D8RCY6</accession>
<keyword evidence="5" id="KW-1185">Reference proteome</keyword>
<evidence type="ECO:0000256" key="1">
    <source>
        <dbReference type="SAM" id="MobiDB-lite"/>
    </source>
</evidence>
<feature type="compositionally biased region" description="Low complexity" evidence="1">
    <location>
        <begin position="440"/>
        <end position="456"/>
    </location>
</feature>
<dbReference type="OrthoDB" id="507128at2759"/>
<gene>
    <name evidence="4" type="ORF">BP5796_07929</name>
</gene>
<dbReference type="PANTHER" id="PTHR47572">
    <property type="entry name" value="LIPOPROTEIN-RELATED"/>
    <property type="match status" value="1"/>
</dbReference>
<organism evidence="4 5">
    <name type="scientific">Coleophoma crateriformis</name>
    <dbReference type="NCBI Taxonomy" id="565419"/>
    <lineage>
        <taxon>Eukaryota</taxon>
        <taxon>Fungi</taxon>
        <taxon>Dikarya</taxon>
        <taxon>Ascomycota</taxon>
        <taxon>Pezizomycotina</taxon>
        <taxon>Leotiomycetes</taxon>
        <taxon>Helotiales</taxon>
        <taxon>Dermateaceae</taxon>
        <taxon>Coleophoma</taxon>
    </lineage>
</organism>
<comment type="caution">
    <text evidence="4">The sequence shown here is derived from an EMBL/GenBank/DDBJ whole genome shotgun (WGS) entry which is preliminary data.</text>
</comment>
<sequence>MQFRSNTCLGLWALLIATARGQCNGISNLTTSYATPIAGDGWSASLIANGLVGARGIIFDSNGALLVAQVGFGIAHLTFTDGGGTCLQMANMTYLVNSTILNHGIALSADGKTLYASSSEAVYSWSYDPAAVSVSATNKTLITGMTNDDHTTRTLLMSQMQPGTLIVSRGSNANIDPEAETLSSGHSQIKAFNVTNVTDTPYDFTTSGRLLGWGLRNSVGVAEEPMTGGIYSVENSADEIQRNGTDIHQNNPGEELNFHGMLNSTDNQGGNYGYPNCFAVWNTSIPDAGNLKVGSQMTIDATGNASITDAFCATTAVLPRLTFQAHMAPLDIVFLPNGTEAYVTFHGSWDRSAPVGYKIVSLAFNNGQPVAASDSMTAATDIFVNTDNANCPDGCFRPVGLALDKNQRLFMSSDSTGEIYVLAKTGASTGAGAATGTGTGSAATGTATGTGSAASSTATQSAAARWEIGGMMWLLTVLAVVGFL</sequence>
<feature type="region of interest" description="Disordered" evidence="1">
    <location>
        <begin position="431"/>
        <end position="456"/>
    </location>
</feature>
<dbReference type="PANTHER" id="PTHR47572:SF4">
    <property type="entry name" value="LACTONASE DRP35"/>
    <property type="match status" value="1"/>
</dbReference>
<dbReference type="InterPro" id="IPR051262">
    <property type="entry name" value="SMP-30/CGR1_Lactonase"/>
</dbReference>
<reference evidence="4 5" key="1">
    <citation type="journal article" date="2018" name="IMA Fungus">
        <title>IMA Genome-F 9: Draft genome sequence of Annulohypoxylon stygium, Aspergillus mulundensis, Berkeleyomyces basicola (syn. Thielaviopsis basicola), Ceratocystis smalleyi, two Cercospora beticola strains, Coleophoma cylindrospora, Fusarium fracticaudum, Phialophora cf. hyalina, and Morchella septimelata.</title>
        <authorList>
            <person name="Wingfield B.D."/>
            <person name="Bills G.F."/>
            <person name="Dong Y."/>
            <person name="Huang W."/>
            <person name="Nel W.J."/>
            <person name="Swalarsk-Parry B.S."/>
            <person name="Vaghefi N."/>
            <person name="Wilken P.M."/>
            <person name="An Z."/>
            <person name="de Beer Z.W."/>
            <person name="De Vos L."/>
            <person name="Chen L."/>
            <person name="Duong T.A."/>
            <person name="Gao Y."/>
            <person name="Hammerbacher A."/>
            <person name="Kikkert J.R."/>
            <person name="Li Y."/>
            <person name="Li H."/>
            <person name="Li K."/>
            <person name="Li Q."/>
            <person name="Liu X."/>
            <person name="Ma X."/>
            <person name="Naidoo K."/>
            <person name="Pethybridge S.J."/>
            <person name="Sun J."/>
            <person name="Steenkamp E.T."/>
            <person name="van der Nest M.A."/>
            <person name="van Wyk S."/>
            <person name="Wingfield M.J."/>
            <person name="Xiong C."/>
            <person name="Yue Q."/>
            <person name="Zhang X."/>
        </authorList>
    </citation>
    <scope>NUCLEOTIDE SEQUENCE [LARGE SCALE GENOMIC DNA]</scope>
    <source>
        <strain evidence="4 5">BP5796</strain>
    </source>
</reference>
<keyword evidence="2" id="KW-0732">Signal</keyword>
<feature type="signal peptide" evidence="2">
    <location>
        <begin position="1"/>
        <end position="21"/>
    </location>
</feature>
<name>A0A3D8RCY6_9HELO</name>
<dbReference type="EMBL" id="PDLN01000011">
    <property type="protein sequence ID" value="RDW71895.1"/>
    <property type="molecule type" value="Genomic_DNA"/>
</dbReference>
<proteinExistence type="predicted"/>
<evidence type="ECO:0000259" key="3">
    <source>
        <dbReference type="Pfam" id="PF22807"/>
    </source>
</evidence>